<evidence type="ECO:0000313" key="4">
    <source>
        <dbReference type="Proteomes" id="UP001201549"/>
    </source>
</evidence>
<dbReference type="SUPFAM" id="SSF56219">
    <property type="entry name" value="DNase I-like"/>
    <property type="match status" value="1"/>
</dbReference>
<gene>
    <name evidence="3" type="ORF">L9G74_04710</name>
</gene>
<feature type="signal peptide" evidence="1">
    <location>
        <begin position="1"/>
        <end position="25"/>
    </location>
</feature>
<dbReference type="Proteomes" id="UP001201549">
    <property type="component" value="Unassembled WGS sequence"/>
</dbReference>
<feature type="chain" id="PRO_5046939950" description="Endonuclease/exonuclease/phosphatase domain-containing protein" evidence="1">
    <location>
        <begin position="26"/>
        <end position="264"/>
    </location>
</feature>
<proteinExistence type="predicted"/>
<dbReference type="Pfam" id="PF03372">
    <property type="entry name" value="Exo_endo_phos"/>
    <property type="match status" value="1"/>
</dbReference>
<dbReference type="RefSeq" id="WP_238895120.1">
    <property type="nucleotide sequence ID" value="NZ_JAKOGG010000002.1"/>
</dbReference>
<evidence type="ECO:0000313" key="3">
    <source>
        <dbReference type="EMBL" id="MCS4555730.1"/>
    </source>
</evidence>
<dbReference type="EMBL" id="JAKOGG010000002">
    <property type="protein sequence ID" value="MCS4555730.1"/>
    <property type="molecule type" value="Genomic_DNA"/>
</dbReference>
<protein>
    <recommendedName>
        <fullName evidence="2">Endonuclease/exonuclease/phosphatase domain-containing protein</fullName>
    </recommendedName>
</protein>
<name>A0ABT2FHC4_9GAMM</name>
<keyword evidence="4" id="KW-1185">Reference proteome</keyword>
<organism evidence="3 4">
    <name type="scientific">Shewanella electrica</name>
    <dbReference type="NCBI Taxonomy" id="515560"/>
    <lineage>
        <taxon>Bacteria</taxon>
        <taxon>Pseudomonadati</taxon>
        <taxon>Pseudomonadota</taxon>
        <taxon>Gammaproteobacteria</taxon>
        <taxon>Alteromonadales</taxon>
        <taxon>Shewanellaceae</taxon>
        <taxon>Shewanella</taxon>
    </lineage>
</organism>
<dbReference type="InterPro" id="IPR005135">
    <property type="entry name" value="Endo/exonuclease/phosphatase"/>
</dbReference>
<dbReference type="InterPro" id="IPR036691">
    <property type="entry name" value="Endo/exonu/phosph_ase_sf"/>
</dbReference>
<feature type="domain" description="Endonuclease/exonuclease/phosphatase" evidence="2">
    <location>
        <begin position="33"/>
        <end position="234"/>
    </location>
</feature>
<accession>A0ABT2FHC4</accession>
<evidence type="ECO:0000256" key="1">
    <source>
        <dbReference type="SAM" id="SignalP"/>
    </source>
</evidence>
<comment type="caution">
    <text evidence="3">The sequence shown here is derived from an EMBL/GenBank/DDBJ whole genome shotgun (WGS) entry which is preliminary data.</text>
</comment>
<dbReference type="Gene3D" id="3.60.10.10">
    <property type="entry name" value="Endonuclease/exonuclease/phosphatase"/>
    <property type="match status" value="1"/>
</dbReference>
<keyword evidence="1" id="KW-0732">Signal</keyword>
<reference evidence="3 4" key="1">
    <citation type="submission" date="2022-02" db="EMBL/GenBank/DDBJ databases">
        <authorList>
            <person name="Zhuang L."/>
        </authorList>
    </citation>
    <scope>NUCLEOTIDE SEQUENCE [LARGE SCALE GENOMIC DNA]</scope>
    <source>
        <strain evidence="3 4">C32</strain>
    </source>
</reference>
<evidence type="ECO:0000259" key="2">
    <source>
        <dbReference type="Pfam" id="PF03372"/>
    </source>
</evidence>
<reference evidence="4" key="2">
    <citation type="submission" date="2023-07" db="EMBL/GenBank/DDBJ databases">
        <title>Shewanella mangrovi sp. nov., an acetaldehyde- degrading bacterium isolated from mangrove sediment.</title>
        <authorList>
            <person name="Liu Y."/>
        </authorList>
    </citation>
    <scope>NUCLEOTIDE SEQUENCE [LARGE SCALE GENOMIC DNA]</scope>
    <source>
        <strain evidence="4">C32</strain>
    </source>
</reference>
<sequence>MRLISLSRLLASVALCLAAIGAVNAAPIAVMGYNVEGGYLPGATEPTVSQYIQQAPKADIYMLSELTISWAAPLAKTMGGFKYIVSKNAVETTDALGIFYNSERFSLVENTELVFGVHKYERPAIIATLKEKATGKTFKVVGNHLMRGQADLRQLQAKKLVAWAKKQSGTVIALGDYNFDYELPAGKGNKAFNLFMDSGEWHWVKPSTLLKSNCDPQYNSILDFVFIHGSYQSASSAILFPEAEYCIDDNQRPDHRPVFATIEL</sequence>